<evidence type="ECO:0000313" key="13">
    <source>
        <dbReference type="Proteomes" id="UP000189274"/>
    </source>
</evidence>
<reference evidence="10" key="4">
    <citation type="submission" date="2017-01" db="EMBL/GenBank/DDBJ databases">
        <authorList>
            <person name="Mah S.A."/>
            <person name="Swanson W.J."/>
            <person name="Moy G.W."/>
            <person name="Vacquier V.D."/>
        </authorList>
    </citation>
    <scope>NUCLEOTIDE SEQUENCE [LARGE SCALE GENOMIC DNA]</scope>
    <source>
        <strain evidence="10">129</strain>
    </source>
</reference>
<dbReference type="STRING" id="4909.A0A099P3G3"/>
<keyword evidence="2" id="KW-0813">Transport</keyword>
<keyword evidence="4 7" id="KW-0812">Transmembrane</keyword>
<dbReference type="SUPFAM" id="SSF103481">
    <property type="entry name" value="Multidrug resistance efflux transporter EmrE"/>
    <property type="match status" value="1"/>
</dbReference>
<organism evidence="9 12">
    <name type="scientific">Pichia kudriavzevii</name>
    <name type="common">Yeast</name>
    <name type="synonym">Issatchenkia orientalis</name>
    <dbReference type="NCBI Taxonomy" id="4909"/>
    <lineage>
        <taxon>Eukaryota</taxon>
        <taxon>Fungi</taxon>
        <taxon>Dikarya</taxon>
        <taxon>Ascomycota</taxon>
        <taxon>Saccharomycotina</taxon>
        <taxon>Pichiomycetes</taxon>
        <taxon>Pichiales</taxon>
        <taxon>Pichiaceae</taxon>
        <taxon>Pichia</taxon>
    </lineage>
</organism>
<dbReference type="EMBL" id="NHMM01000010">
    <property type="protein sequence ID" value="OUT19983.1"/>
    <property type="molecule type" value="Genomic_DNA"/>
</dbReference>
<dbReference type="Proteomes" id="UP000249293">
    <property type="component" value="Chromosome 2"/>
</dbReference>
<feature type="transmembrane region" description="Helical" evidence="7">
    <location>
        <begin position="6"/>
        <end position="25"/>
    </location>
</feature>
<evidence type="ECO:0000256" key="2">
    <source>
        <dbReference type="ARBA" id="ARBA00022448"/>
    </source>
</evidence>
<evidence type="ECO:0000313" key="15">
    <source>
        <dbReference type="Proteomes" id="UP000249293"/>
    </source>
</evidence>
<dbReference type="EMBL" id="CP028774">
    <property type="protein sequence ID" value="AWU74866.1"/>
    <property type="molecule type" value="Genomic_DNA"/>
</dbReference>
<dbReference type="EMBL" id="JQFK01000015">
    <property type="protein sequence ID" value="KGK38824.1"/>
    <property type="molecule type" value="Genomic_DNA"/>
</dbReference>
<dbReference type="AlphaFoldDB" id="A0A099P3G3"/>
<reference evidence="8 15" key="6">
    <citation type="submission" date="2018-06" db="EMBL/GenBank/DDBJ databases">
        <title>Population genomics shows no distinction between pathogenic Candida krusei and environmental Pichia kudriavzevii: One species, four names.</title>
        <authorList>
            <person name="Douglass A.P."/>
            <person name="Offei B."/>
            <person name="Braun-Galleani S."/>
            <person name="Coughlan A.Y."/>
            <person name="Martos A."/>
            <person name="Ortiz-Merino R.A."/>
            <person name="Byrne K.P."/>
            <person name="Wolfe K.H."/>
        </authorList>
    </citation>
    <scope>NUCLEOTIDE SEQUENCE [LARGE SCALE GENOMIC DNA]</scope>
    <source>
        <strain evidence="8 15">CBS573</strain>
    </source>
</reference>
<accession>A0A099P3G3</accession>
<dbReference type="Proteomes" id="UP000029867">
    <property type="component" value="Unassembled WGS sequence"/>
</dbReference>
<keyword evidence="3" id="KW-0762">Sugar transport</keyword>
<dbReference type="GO" id="GO:0000139">
    <property type="term" value="C:Golgi membrane"/>
    <property type="evidence" value="ECO:0007669"/>
    <property type="project" value="TreeGrafter"/>
</dbReference>
<dbReference type="EMBL" id="MQVM01000015">
    <property type="protein sequence ID" value="ONH73287.1"/>
    <property type="molecule type" value="Genomic_DNA"/>
</dbReference>
<dbReference type="HOGENOM" id="CLU_033007_1_1_1"/>
<keyword evidence="5 7" id="KW-1133">Transmembrane helix</keyword>
<protein>
    <submittedName>
        <fullName evidence="10">UDP-N-acetylglucosamine transporter YEA4</fullName>
    </submittedName>
</protein>
<dbReference type="GO" id="GO:0005789">
    <property type="term" value="C:endoplasmic reticulum membrane"/>
    <property type="evidence" value="ECO:0007669"/>
    <property type="project" value="TreeGrafter"/>
</dbReference>
<feature type="transmembrane region" description="Helical" evidence="7">
    <location>
        <begin position="157"/>
        <end position="175"/>
    </location>
</feature>
<dbReference type="VEuPathDB" id="FungiDB:C5L36_0B01310"/>
<evidence type="ECO:0000256" key="6">
    <source>
        <dbReference type="ARBA" id="ARBA00023136"/>
    </source>
</evidence>
<dbReference type="Proteomes" id="UP000195871">
    <property type="component" value="Unassembled WGS sequence"/>
</dbReference>
<dbReference type="PANTHER" id="PTHR10778">
    <property type="entry name" value="SOLUTE CARRIER FAMILY 35 MEMBER B"/>
    <property type="match status" value="1"/>
</dbReference>
<reference evidence="11 14" key="5">
    <citation type="submission" date="2017-05" db="EMBL/GenBank/DDBJ databases">
        <title>The Genome Sequence of Candida krusei Ckrusei653.</title>
        <authorList>
            <person name="Cuomo C."/>
            <person name="Forche A."/>
            <person name="Young S."/>
            <person name="Abouelleil A."/>
            <person name="Cao P."/>
            <person name="Chapman S."/>
            <person name="Cusick C."/>
            <person name="Shea T."/>
            <person name="Nusbaum C."/>
            <person name="Birren B."/>
        </authorList>
    </citation>
    <scope>NUCLEOTIDE SEQUENCE [LARGE SCALE GENOMIC DNA]</scope>
    <source>
        <strain evidence="11 14">Ckrusei653</strain>
    </source>
</reference>
<dbReference type="InterPro" id="IPR013657">
    <property type="entry name" value="SCL35B1-4/HUT1"/>
</dbReference>
<dbReference type="OrthoDB" id="999962at2759"/>
<keyword evidence="15" id="KW-1185">Reference proteome</keyword>
<dbReference type="GO" id="GO:0005464">
    <property type="term" value="F:UDP-xylose transmembrane transporter activity"/>
    <property type="evidence" value="ECO:0007669"/>
    <property type="project" value="TreeGrafter"/>
</dbReference>
<evidence type="ECO:0000313" key="14">
    <source>
        <dbReference type="Proteomes" id="UP000195871"/>
    </source>
</evidence>
<feature type="transmembrane region" description="Helical" evidence="7">
    <location>
        <begin position="283"/>
        <end position="302"/>
    </location>
</feature>
<reference evidence="13" key="3">
    <citation type="journal article" date="2017" name="Genome Announc.">
        <title>Genome sequences of Cyberlindnera fabianii 65, Pichia kudriavzevii 129, and Saccharomyces cerevisiae 131 isolated from fermented masau fruits in Zimbabwe.</title>
        <authorList>
            <person name="van Rijswijck I.M.H."/>
            <person name="Derks M.F.L."/>
            <person name="Abee T."/>
            <person name="de Ridder D."/>
            <person name="Smid E.J."/>
        </authorList>
    </citation>
    <scope>NUCLEOTIDE SEQUENCE [LARGE SCALE GENOMIC DNA]</scope>
    <source>
        <strain evidence="13">129</strain>
    </source>
</reference>
<dbReference type="Proteomes" id="UP000189274">
    <property type="component" value="Unassembled WGS sequence"/>
</dbReference>
<evidence type="ECO:0000313" key="8">
    <source>
        <dbReference type="EMBL" id="AWU74866.1"/>
    </source>
</evidence>
<sequence length="314" mass="35266">MILASSIPAYIGFMITGCCFNVFTFEKLLEIDNKTTNLITFAQNIFIFLAISLYLAYTHYWDNRKARLSITSWNVAVPILLQTLGANVNNFVFQYNLSMPTHIIIRSSGTVTTLLLGWVFFNKKYTLRQIIGSTLIAVGTVLFTLNAGQQLESSSRSSIMGVCLLLGTTIMNSGLSLYKESIYTRDGSKMDWKGALYYNTVYGLLFYIPLVGTIKQELLSLWRSNQSFGELLGWNLVTQMSCILGVNLLVFKVSALSFTIILLIRRFLSLFLSMYIFETPVGQWGIFGIGLVILGSLTYSLNNNRPVSVVKKDQ</sequence>
<keyword evidence="6 7" id="KW-0472">Membrane</keyword>
<feature type="transmembrane region" description="Helical" evidence="7">
    <location>
        <begin position="232"/>
        <end position="251"/>
    </location>
</feature>
<evidence type="ECO:0000256" key="4">
    <source>
        <dbReference type="ARBA" id="ARBA00022692"/>
    </source>
</evidence>
<evidence type="ECO:0000256" key="5">
    <source>
        <dbReference type="ARBA" id="ARBA00022989"/>
    </source>
</evidence>
<evidence type="ECO:0000313" key="11">
    <source>
        <dbReference type="EMBL" id="OUT19983.1"/>
    </source>
</evidence>
<dbReference type="GO" id="GO:0005462">
    <property type="term" value="F:UDP-N-acetylglucosamine transmembrane transporter activity"/>
    <property type="evidence" value="ECO:0007669"/>
    <property type="project" value="EnsemblFungi"/>
</dbReference>
<feature type="transmembrane region" description="Helical" evidence="7">
    <location>
        <begin position="130"/>
        <end position="151"/>
    </location>
</feature>
<feature type="transmembrane region" description="Helical" evidence="7">
    <location>
        <begin position="195"/>
        <end position="212"/>
    </location>
</feature>
<comment type="subcellular location">
    <subcellularLocation>
        <location evidence="1">Endomembrane system</location>
        <topology evidence="1">Multi-pass membrane protein</topology>
    </subcellularLocation>
</comment>
<name>A0A099P3G3_PICKU</name>
<dbReference type="Pfam" id="PF08449">
    <property type="entry name" value="UAA"/>
    <property type="match status" value="1"/>
</dbReference>
<evidence type="ECO:0000256" key="7">
    <source>
        <dbReference type="SAM" id="Phobius"/>
    </source>
</evidence>
<reference evidence="9" key="2">
    <citation type="submission" date="2014-08" db="EMBL/GenBank/DDBJ databases">
        <title>Exploiting Issatchenkia orientalis SD108 for Succinic Acid Production.</title>
        <authorList>
            <person name="Xiao H."/>
            <person name="Shao Z."/>
            <person name="Jiang Y."/>
            <person name="Dole S."/>
            <person name="Zhao H."/>
        </authorList>
    </citation>
    <scope>NUCLEOTIDE SEQUENCE [LARGE SCALE GENOMIC DNA]</scope>
    <source>
        <strain evidence="9">SD108</strain>
    </source>
</reference>
<evidence type="ECO:0000256" key="1">
    <source>
        <dbReference type="ARBA" id="ARBA00004127"/>
    </source>
</evidence>
<reference evidence="12" key="1">
    <citation type="journal article" date="2014" name="Microb. Cell Fact.">
        <title>Exploiting Issatchenkia orientalis SD108 for succinic acid production.</title>
        <authorList>
            <person name="Xiao H."/>
            <person name="Shao Z."/>
            <person name="Jiang Y."/>
            <person name="Dole S."/>
            <person name="Zhao H."/>
        </authorList>
    </citation>
    <scope>NUCLEOTIDE SEQUENCE [LARGE SCALE GENOMIC DNA]</scope>
    <source>
        <strain evidence="12">SD108</strain>
    </source>
</reference>
<gene>
    <name evidence="10" type="ORF">BOH78_3230</name>
    <name evidence="8" type="ORF">C5L36_0B01310</name>
    <name evidence="11" type="ORF">CAS74_005105</name>
    <name evidence="9" type="ORF">JL09_g2043</name>
</gene>
<proteinExistence type="predicted"/>
<feature type="transmembrane region" description="Helical" evidence="7">
    <location>
        <begin position="258"/>
        <end position="277"/>
    </location>
</feature>
<dbReference type="eggNOG" id="KOG1583">
    <property type="taxonomic scope" value="Eukaryota"/>
</dbReference>
<dbReference type="GO" id="GO:0015786">
    <property type="term" value="P:UDP-glucose transmembrane transport"/>
    <property type="evidence" value="ECO:0007669"/>
    <property type="project" value="EnsemblFungi"/>
</dbReference>
<evidence type="ECO:0000313" key="12">
    <source>
        <dbReference type="Proteomes" id="UP000029867"/>
    </source>
</evidence>
<dbReference type="PANTHER" id="PTHR10778:SF4">
    <property type="entry name" value="NUCLEOTIDE SUGAR TRANSPORTER SLC35B4"/>
    <property type="match status" value="1"/>
</dbReference>
<evidence type="ECO:0000313" key="10">
    <source>
        <dbReference type="EMBL" id="ONH73287.1"/>
    </source>
</evidence>
<dbReference type="InterPro" id="IPR037185">
    <property type="entry name" value="EmrE-like"/>
</dbReference>
<feature type="transmembrane region" description="Helical" evidence="7">
    <location>
        <begin position="103"/>
        <end position="121"/>
    </location>
</feature>
<dbReference type="GO" id="GO:0006031">
    <property type="term" value="P:chitin biosynthetic process"/>
    <property type="evidence" value="ECO:0007669"/>
    <property type="project" value="EnsemblFungi"/>
</dbReference>
<evidence type="ECO:0000256" key="3">
    <source>
        <dbReference type="ARBA" id="ARBA00022597"/>
    </source>
</evidence>
<evidence type="ECO:0000313" key="9">
    <source>
        <dbReference type="EMBL" id="KGK38824.1"/>
    </source>
</evidence>
<feature type="transmembrane region" description="Helical" evidence="7">
    <location>
        <begin position="37"/>
        <end position="57"/>
    </location>
</feature>